<sequence>MGKKNPHIYPPHLFPQCSQGIKGQKNVLKDVLSESIAHEIIPEGLSWHWIYDFDTNRRSIAVWERGSDLLRNRGGNRC</sequence>
<protein>
    <submittedName>
        <fullName evidence="1">Uncharacterized protein</fullName>
    </submittedName>
</protein>
<comment type="caution">
    <text evidence="1">The sequence shown here is derived from an EMBL/GenBank/DDBJ whole genome shotgun (WGS) entry which is preliminary data.</text>
</comment>
<evidence type="ECO:0000313" key="1">
    <source>
        <dbReference type="EMBL" id="GIY53130.1"/>
    </source>
</evidence>
<dbReference type="Proteomes" id="UP001054945">
    <property type="component" value="Unassembled WGS sequence"/>
</dbReference>
<proteinExistence type="predicted"/>
<dbReference type="EMBL" id="BPLR01012326">
    <property type="protein sequence ID" value="GIY53130.1"/>
    <property type="molecule type" value="Genomic_DNA"/>
</dbReference>
<gene>
    <name evidence="1" type="ORF">CEXT_29671</name>
</gene>
<name>A0AAV4U684_CAEEX</name>
<dbReference type="AlphaFoldDB" id="A0AAV4U684"/>
<accession>A0AAV4U684</accession>
<reference evidence="1 2" key="1">
    <citation type="submission" date="2021-06" db="EMBL/GenBank/DDBJ databases">
        <title>Caerostris extrusa draft genome.</title>
        <authorList>
            <person name="Kono N."/>
            <person name="Arakawa K."/>
        </authorList>
    </citation>
    <scope>NUCLEOTIDE SEQUENCE [LARGE SCALE GENOMIC DNA]</scope>
</reference>
<evidence type="ECO:0000313" key="2">
    <source>
        <dbReference type="Proteomes" id="UP001054945"/>
    </source>
</evidence>
<organism evidence="1 2">
    <name type="scientific">Caerostris extrusa</name>
    <name type="common">Bark spider</name>
    <name type="synonym">Caerostris bankana</name>
    <dbReference type="NCBI Taxonomy" id="172846"/>
    <lineage>
        <taxon>Eukaryota</taxon>
        <taxon>Metazoa</taxon>
        <taxon>Ecdysozoa</taxon>
        <taxon>Arthropoda</taxon>
        <taxon>Chelicerata</taxon>
        <taxon>Arachnida</taxon>
        <taxon>Araneae</taxon>
        <taxon>Araneomorphae</taxon>
        <taxon>Entelegynae</taxon>
        <taxon>Araneoidea</taxon>
        <taxon>Araneidae</taxon>
        <taxon>Caerostris</taxon>
    </lineage>
</organism>
<keyword evidence="2" id="KW-1185">Reference proteome</keyword>